<evidence type="ECO:0000313" key="2">
    <source>
        <dbReference type="Proteomes" id="UP001497453"/>
    </source>
</evidence>
<proteinExistence type="predicted"/>
<sequence>MLAGCKRFLSRLAFLTHASSLCASVDYDEASFKQQIRSQPFWFFHFASIMRLTAALAATSLFSANCFVLNRFSRSLVEVHLEDCQPRRSKDFTPTTTDIAMVRLVLSPTTLRPQLGAASLRVETIGGGSRAQSQAKDIDRDMSLEECKVRLEHIAHAAGRLIRQYTQHWRPIAVIGIANMVTGHEFKLGYRAQLLGLQIVCLRSSLPTSLELESDRTSRETRMFFLASTHFDLKNMEVEPAQLLTQCWH</sequence>
<reference evidence="2" key="1">
    <citation type="submission" date="2024-04" db="EMBL/GenBank/DDBJ databases">
        <authorList>
            <person name="Shaw F."/>
            <person name="Minotto A."/>
        </authorList>
    </citation>
    <scope>NUCLEOTIDE SEQUENCE [LARGE SCALE GENOMIC DNA]</scope>
</reference>
<keyword evidence="2" id="KW-1185">Reference proteome</keyword>
<dbReference type="Proteomes" id="UP001497453">
    <property type="component" value="Chromosome 8"/>
</dbReference>
<accession>A0ABP1E2N8</accession>
<dbReference type="EMBL" id="OZ037951">
    <property type="protein sequence ID" value="CAL1714331.1"/>
    <property type="molecule type" value="Genomic_DNA"/>
</dbReference>
<evidence type="ECO:0000313" key="1">
    <source>
        <dbReference type="EMBL" id="CAL1714331.1"/>
    </source>
</evidence>
<gene>
    <name evidence="1" type="ORF">GFSPODELE1_LOCUS9725</name>
</gene>
<organism evidence="1 2">
    <name type="scientific">Somion occarium</name>
    <dbReference type="NCBI Taxonomy" id="3059160"/>
    <lineage>
        <taxon>Eukaryota</taxon>
        <taxon>Fungi</taxon>
        <taxon>Dikarya</taxon>
        <taxon>Basidiomycota</taxon>
        <taxon>Agaricomycotina</taxon>
        <taxon>Agaricomycetes</taxon>
        <taxon>Polyporales</taxon>
        <taxon>Cerrenaceae</taxon>
        <taxon>Somion</taxon>
    </lineage>
</organism>
<protein>
    <submittedName>
        <fullName evidence="1">Uncharacterized protein</fullName>
    </submittedName>
</protein>
<name>A0ABP1E2N8_9APHY</name>